<dbReference type="Proteomes" id="UP000298416">
    <property type="component" value="Unassembled WGS sequence"/>
</dbReference>
<keyword evidence="3" id="KW-0677">Repeat</keyword>
<protein>
    <recommendedName>
        <fullName evidence="10">BRCT domain-containing protein</fullName>
    </recommendedName>
</protein>
<keyword evidence="7" id="KW-0234">DNA repair</keyword>
<evidence type="ECO:0000256" key="9">
    <source>
        <dbReference type="SAM" id="MobiDB-lite"/>
    </source>
</evidence>
<feature type="compositionally biased region" description="Polar residues" evidence="9">
    <location>
        <begin position="7"/>
        <end position="19"/>
    </location>
</feature>
<dbReference type="PANTHER" id="PTHR13763:SF0">
    <property type="entry name" value="BREAST CANCER TYPE 1 SUSCEPTIBILITY PROTEIN"/>
    <property type="match status" value="1"/>
</dbReference>
<dbReference type="SMART" id="SM00292">
    <property type="entry name" value="BRCT"/>
    <property type="match status" value="2"/>
</dbReference>
<keyword evidence="4" id="KW-0227">DNA damage</keyword>
<dbReference type="PROSITE" id="PS50172">
    <property type="entry name" value="BRCT"/>
    <property type="match status" value="2"/>
</dbReference>
<keyword evidence="6" id="KW-0862">Zinc</keyword>
<dbReference type="SUPFAM" id="SSF52113">
    <property type="entry name" value="BRCT domain"/>
    <property type="match status" value="2"/>
</dbReference>
<dbReference type="InterPro" id="IPR001357">
    <property type="entry name" value="BRCT_dom"/>
</dbReference>
<accession>A0A8X8XSR9</accession>
<feature type="domain" description="BRCT" evidence="10">
    <location>
        <begin position="54"/>
        <end position="148"/>
    </location>
</feature>
<gene>
    <name evidence="11" type="ORF">SASPL_121583</name>
</gene>
<dbReference type="GO" id="GO:0000724">
    <property type="term" value="P:double-strand break repair via homologous recombination"/>
    <property type="evidence" value="ECO:0007669"/>
    <property type="project" value="TreeGrafter"/>
</dbReference>
<evidence type="ECO:0000256" key="1">
    <source>
        <dbReference type="ARBA" id="ARBA00004123"/>
    </source>
</evidence>
<dbReference type="Pfam" id="PF16589">
    <property type="entry name" value="BRCT_2"/>
    <property type="match status" value="1"/>
</dbReference>
<dbReference type="InterPro" id="IPR036420">
    <property type="entry name" value="BRCT_dom_sf"/>
</dbReference>
<keyword evidence="5" id="KW-0863">Zinc-finger</keyword>
<dbReference type="Pfam" id="PF00533">
    <property type="entry name" value="BRCT"/>
    <property type="match status" value="1"/>
</dbReference>
<evidence type="ECO:0000256" key="8">
    <source>
        <dbReference type="ARBA" id="ARBA00023242"/>
    </source>
</evidence>
<reference evidence="11" key="1">
    <citation type="submission" date="2018-01" db="EMBL/GenBank/DDBJ databases">
        <authorList>
            <person name="Mao J.F."/>
        </authorList>
    </citation>
    <scope>NUCLEOTIDE SEQUENCE</scope>
    <source>
        <strain evidence="11">Huo1</strain>
        <tissue evidence="11">Leaf</tissue>
    </source>
</reference>
<evidence type="ECO:0000313" key="12">
    <source>
        <dbReference type="Proteomes" id="UP000298416"/>
    </source>
</evidence>
<dbReference type="InterPro" id="IPR031099">
    <property type="entry name" value="BRCA1-associated"/>
</dbReference>
<evidence type="ECO:0000256" key="2">
    <source>
        <dbReference type="ARBA" id="ARBA00022723"/>
    </source>
</evidence>
<dbReference type="GO" id="GO:0005634">
    <property type="term" value="C:nucleus"/>
    <property type="evidence" value="ECO:0007669"/>
    <property type="project" value="UniProtKB-SubCell"/>
</dbReference>
<evidence type="ECO:0000313" key="11">
    <source>
        <dbReference type="EMBL" id="KAG6419363.1"/>
    </source>
</evidence>
<dbReference type="GO" id="GO:0008270">
    <property type="term" value="F:zinc ion binding"/>
    <property type="evidence" value="ECO:0007669"/>
    <property type="project" value="UniProtKB-KW"/>
</dbReference>
<proteinExistence type="predicted"/>
<feature type="region of interest" description="Disordered" evidence="9">
    <location>
        <begin position="1"/>
        <end position="30"/>
    </location>
</feature>
<evidence type="ECO:0000256" key="5">
    <source>
        <dbReference type="ARBA" id="ARBA00022771"/>
    </source>
</evidence>
<dbReference type="GO" id="GO:0045944">
    <property type="term" value="P:positive regulation of transcription by RNA polymerase II"/>
    <property type="evidence" value="ECO:0007669"/>
    <property type="project" value="TreeGrafter"/>
</dbReference>
<dbReference type="CDD" id="cd17734">
    <property type="entry name" value="BRCT_Bard1_rpt1"/>
    <property type="match status" value="1"/>
</dbReference>
<comment type="caution">
    <text evidence="11">The sequence shown here is derived from an EMBL/GenBank/DDBJ whole genome shotgun (WGS) entry which is preliminary data.</text>
</comment>
<evidence type="ECO:0000256" key="4">
    <source>
        <dbReference type="ARBA" id="ARBA00022763"/>
    </source>
</evidence>
<comment type="subcellular location">
    <subcellularLocation>
        <location evidence="1">Nucleus</location>
    </subcellularLocation>
</comment>
<sequence>MLCPIHKSSQLPTDFPQSQSRKKSKLSAERKSWLHPHKVKTNEECTDRSPLQWKCHKRFKNLVFCCSALTNTEKETVAEFENLFGVTILKNWDPTVTHVIALTDENGACRRTLKFLMAVLEGKWVLNVQWIKACIEAGDIADEEQYEISVDIHGIRDGPKLGKLRLLNKQPKLFDGYTFFFMGDFAPSYRGYLHDLVIAAGGKVLNRKPVAGDQTTASTRSSKTTFIIYSVELPQQCKPSNESSVMGQRRARAEALASSAGAMVASNSWIMNSIAGCKLQTVSNYSK</sequence>
<evidence type="ECO:0000259" key="10">
    <source>
        <dbReference type="PROSITE" id="PS50172"/>
    </source>
</evidence>
<organism evidence="11">
    <name type="scientific">Salvia splendens</name>
    <name type="common">Scarlet sage</name>
    <dbReference type="NCBI Taxonomy" id="180675"/>
    <lineage>
        <taxon>Eukaryota</taxon>
        <taxon>Viridiplantae</taxon>
        <taxon>Streptophyta</taxon>
        <taxon>Embryophyta</taxon>
        <taxon>Tracheophyta</taxon>
        <taxon>Spermatophyta</taxon>
        <taxon>Magnoliopsida</taxon>
        <taxon>eudicotyledons</taxon>
        <taxon>Gunneridae</taxon>
        <taxon>Pentapetalae</taxon>
        <taxon>asterids</taxon>
        <taxon>lamiids</taxon>
        <taxon>Lamiales</taxon>
        <taxon>Lamiaceae</taxon>
        <taxon>Nepetoideae</taxon>
        <taxon>Mentheae</taxon>
        <taxon>Salviinae</taxon>
        <taxon>Salvia</taxon>
        <taxon>Salvia subgen. Calosphace</taxon>
        <taxon>core Calosphace</taxon>
    </lineage>
</organism>
<keyword evidence="12" id="KW-1185">Reference proteome</keyword>
<dbReference type="Gene3D" id="3.40.50.10190">
    <property type="entry name" value="BRCT domain"/>
    <property type="match status" value="2"/>
</dbReference>
<dbReference type="AlphaFoldDB" id="A0A8X8XSR9"/>
<dbReference type="EMBL" id="PNBA02000007">
    <property type="protein sequence ID" value="KAG6419363.1"/>
    <property type="molecule type" value="Genomic_DNA"/>
</dbReference>
<evidence type="ECO:0000256" key="6">
    <source>
        <dbReference type="ARBA" id="ARBA00022833"/>
    </source>
</evidence>
<dbReference type="GO" id="GO:0004842">
    <property type="term" value="F:ubiquitin-protein transferase activity"/>
    <property type="evidence" value="ECO:0007669"/>
    <property type="project" value="TreeGrafter"/>
</dbReference>
<keyword evidence="2" id="KW-0479">Metal-binding</keyword>
<feature type="domain" description="BRCT" evidence="10">
    <location>
        <begin position="169"/>
        <end position="287"/>
    </location>
</feature>
<dbReference type="PANTHER" id="PTHR13763">
    <property type="entry name" value="BREAST CANCER TYPE 1 SUSCEPTIBILITY PROTEIN BRCA1"/>
    <property type="match status" value="1"/>
</dbReference>
<evidence type="ECO:0000256" key="3">
    <source>
        <dbReference type="ARBA" id="ARBA00022737"/>
    </source>
</evidence>
<evidence type="ECO:0000256" key="7">
    <source>
        <dbReference type="ARBA" id="ARBA00023204"/>
    </source>
</evidence>
<dbReference type="FunFam" id="3.40.50.10190:FF:000006">
    <property type="entry name" value="Breast cancer type 1 susceptibility protein homolog"/>
    <property type="match status" value="1"/>
</dbReference>
<name>A0A8X8XSR9_SALSN</name>
<keyword evidence="8" id="KW-0539">Nucleus</keyword>
<reference evidence="11" key="2">
    <citation type="submission" date="2020-08" db="EMBL/GenBank/DDBJ databases">
        <title>Plant Genome Project.</title>
        <authorList>
            <person name="Zhang R.-G."/>
        </authorList>
    </citation>
    <scope>NUCLEOTIDE SEQUENCE</scope>
    <source>
        <strain evidence="11">Huo1</strain>
        <tissue evidence="11">Leaf</tissue>
    </source>
</reference>